<evidence type="ECO:0000313" key="1">
    <source>
        <dbReference type="EMBL" id="CAA9889645.1"/>
    </source>
</evidence>
<protein>
    <submittedName>
        <fullName evidence="1">Uncharacterized protein</fullName>
    </submittedName>
</protein>
<dbReference type="RefSeq" id="WP_174624636.1">
    <property type="nucleotide sequence ID" value="NZ_CADCXN010000024.1"/>
</dbReference>
<dbReference type="EMBL" id="CADCXN010000024">
    <property type="protein sequence ID" value="CAA9889645.1"/>
    <property type="molecule type" value="Genomic_DNA"/>
</dbReference>
<proteinExistence type="predicted"/>
<evidence type="ECO:0000313" key="2">
    <source>
        <dbReference type="Proteomes" id="UP000494216"/>
    </source>
</evidence>
<keyword evidence="2" id="KW-1185">Reference proteome</keyword>
<name>A0A8S0X700_9GAMM</name>
<dbReference type="AlphaFoldDB" id="A0A8S0X700"/>
<gene>
    <name evidence="1" type="ORF">METHB2_120004</name>
</gene>
<sequence>MKNLETRLQNLEKSRPGINSLSELSYEELKAEGNKIKAKLKTLLESGDYTGDEVVEIKRVLERLNNYAD</sequence>
<accession>A0A8S0X700</accession>
<comment type="caution">
    <text evidence="1">The sequence shown here is derived from an EMBL/GenBank/DDBJ whole genome shotgun (WGS) entry which is preliminary data.</text>
</comment>
<organism evidence="1 2">
    <name type="scientific">Candidatus Methylobacter favarea</name>
    <dbReference type="NCBI Taxonomy" id="2707345"/>
    <lineage>
        <taxon>Bacteria</taxon>
        <taxon>Pseudomonadati</taxon>
        <taxon>Pseudomonadota</taxon>
        <taxon>Gammaproteobacteria</taxon>
        <taxon>Methylococcales</taxon>
        <taxon>Methylococcaceae</taxon>
        <taxon>Methylobacter</taxon>
    </lineage>
</organism>
<reference evidence="1 2" key="1">
    <citation type="submission" date="2020-02" db="EMBL/GenBank/DDBJ databases">
        <authorList>
            <person name="Hogendoorn C."/>
        </authorList>
    </citation>
    <scope>NUCLEOTIDE SEQUENCE [LARGE SCALE GENOMIC DNA]</scope>
    <source>
        <strain evidence="1">METHB21</strain>
    </source>
</reference>
<dbReference type="Proteomes" id="UP000494216">
    <property type="component" value="Unassembled WGS sequence"/>
</dbReference>